<dbReference type="KEGG" id="mmal:CKJ54_08420"/>
<protein>
    <submittedName>
        <fullName evidence="6">PucR family transcriptional regulator</fullName>
    </submittedName>
</protein>
<accession>A0AAC9YJM6</accession>
<dbReference type="InterPro" id="IPR025736">
    <property type="entry name" value="PucR_C-HTH_dom"/>
</dbReference>
<dbReference type="InterPro" id="IPR051448">
    <property type="entry name" value="CdaR-like_regulators"/>
</dbReference>
<evidence type="ECO:0000259" key="4">
    <source>
        <dbReference type="Pfam" id="PF14361"/>
    </source>
</evidence>
<dbReference type="PANTHER" id="PTHR33744">
    <property type="entry name" value="CARBOHYDRATE DIACID REGULATOR"/>
    <property type="match status" value="1"/>
</dbReference>
<organism evidence="6 7">
    <name type="scientific">Mycobacterium marseillense</name>
    <dbReference type="NCBI Taxonomy" id="701042"/>
    <lineage>
        <taxon>Bacteria</taxon>
        <taxon>Bacillati</taxon>
        <taxon>Actinomycetota</taxon>
        <taxon>Actinomycetes</taxon>
        <taxon>Mycobacteriales</taxon>
        <taxon>Mycobacteriaceae</taxon>
        <taxon>Mycobacterium</taxon>
        <taxon>Mycobacterium avium complex (MAC)</taxon>
    </lineage>
</organism>
<evidence type="ECO:0000256" key="1">
    <source>
        <dbReference type="ARBA" id="ARBA00006754"/>
    </source>
</evidence>
<name>A0AAC9YJM6_9MYCO</name>
<dbReference type="InterPro" id="IPR041522">
    <property type="entry name" value="CdaR_GGDEF"/>
</dbReference>
<evidence type="ECO:0000256" key="2">
    <source>
        <dbReference type="SAM" id="MobiDB-lite"/>
    </source>
</evidence>
<feature type="domain" description="RsbT co-antagonist protein RsbRD N-terminal" evidence="4">
    <location>
        <begin position="97"/>
        <end position="202"/>
    </location>
</feature>
<feature type="domain" description="PucR C-terminal helix-turn-helix" evidence="3">
    <location>
        <begin position="363"/>
        <end position="420"/>
    </location>
</feature>
<evidence type="ECO:0000259" key="5">
    <source>
        <dbReference type="Pfam" id="PF17853"/>
    </source>
</evidence>
<evidence type="ECO:0000313" key="7">
    <source>
        <dbReference type="Proteomes" id="UP000216246"/>
    </source>
</evidence>
<dbReference type="Proteomes" id="UP000216246">
    <property type="component" value="Chromosome"/>
</dbReference>
<feature type="region of interest" description="Disordered" evidence="2">
    <location>
        <begin position="1"/>
        <end position="20"/>
    </location>
</feature>
<dbReference type="Gene3D" id="1.10.10.2840">
    <property type="entry name" value="PucR C-terminal helix-turn-helix domain"/>
    <property type="match status" value="1"/>
</dbReference>
<evidence type="ECO:0000313" key="6">
    <source>
        <dbReference type="EMBL" id="ASW89902.1"/>
    </source>
</evidence>
<dbReference type="InterPro" id="IPR025751">
    <property type="entry name" value="RsbRD_N_dom"/>
</dbReference>
<gene>
    <name evidence="6" type="ORF">CKJ54_08420</name>
</gene>
<dbReference type="EMBL" id="CP023147">
    <property type="protein sequence ID" value="ASW89902.1"/>
    <property type="molecule type" value="Genomic_DNA"/>
</dbReference>
<dbReference type="Pfam" id="PF13556">
    <property type="entry name" value="HTH_30"/>
    <property type="match status" value="1"/>
</dbReference>
<dbReference type="AlphaFoldDB" id="A0AAC9YJM6"/>
<dbReference type="PANTHER" id="PTHR33744:SF15">
    <property type="entry name" value="CARBOHYDRATE DIACID REGULATOR"/>
    <property type="match status" value="1"/>
</dbReference>
<sequence>MACALAQPGDVSGSPGPEQEVEAENEDDAVVEVQSSTVGAADALGGIAPVVVSHAFIDALLGEQDELHRWLGAAVRQRLVSYCLIPAESFDFEMGVVLRQVFAAASSRQATLNEQDEADLAAIGEQRARQGVPVDDMLRAWRVATEAAVNYVRKLAQRDDVSESRALEFLECVLRWSDLALVVTTRAYRRAELALERAADERDVRFVRGTLLGTIPSVELRMKAEVYGLDPDGEYVAFRARIDDDTSRRQLEKAVGFHDPLCERRGLCADVDGEVVGFMTEAPPTDLDGIIGFGHPKPLEQLVESYRLATRALVTAQACGRRGTYDIVALGLRPAVAMDVDVGESLRRRYLEPLAAASSPGELMATLRAYLACGMHVERTATRLFVHQNTVRYRIARFEELTGADLGSTEVVLELWWALEFSAMRL</sequence>
<dbReference type="Pfam" id="PF17853">
    <property type="entry name" value="GGDEF_2"/>
    <property type="match status" value="1"/>
</dbReference>
<feature type="domain" description="CdaR GGDEF-like" evidence="5">
    <location>
        <begin position="217"/>
        <end position="313"/>
    </location>
</feature>
<comment type="similarity">
    <text evidence="1">Belongs to the CdaR family.</text>
</comment>
<dbReference type="Pfam" id="PF14361">
    <property type="entry name" value="RsbRD_N"/>
    <property type="match status" value="1"/>
</dbReference>
<reference evidence="6 7" key="1">
    <citation type="submission" date="2017-08" db="EMBL/GenBank/DDBJ databases">
        <title>Phylogentic analysis of Mycobacterium avium complex whole genomes.</title>
        <authorList>
            <person name="Caverly L.J."/>
            <person name="Spilker T."/>
            <person name="LiPuma J."/>
        </authorList>
    </citation>
    <scope>NUCLEOTIDE SEQUENCE [LARGE SCALE GENOMIC DNA]</scope>
    <source>
        <strain evidence="6 7">FLAC0026</strain>
    </source>
</reference>
<proteinExistence type="inferred from homology"/>
<evidence type="ECO:0000259" key="3">
    <source>
        <dbReference type="Pfam" id="PF13556"/>
    </source>
</evidence>
<dbReference type="InterPro" id="IPR042070">
    <property type="entry name" value="PucR_C-HTH_sf"/>
</dbReference>